<dbReference type="eggNOG" id="ENOG50334QU">
    <property type="taxonomic scope" value="Bacteria"/>
</dbReference>
<sequence length="147" mass="16569">MTSIHGRDPEQWQELVSAAVTSLKRTARLGRSSNYTDLNREISASTGQPGFDFSSPEGRNAMGDLLGYVVEQTYNEHPEQKVMLSALVMYLNENKPGSGFYNLAISMGLLPRDASPETKEQFWIDQYNAALALYSSKKRRHPRRDNP</sequence>
<dbReference type="OrthoDB" id="3622226at2"/>
<dbReference type="HOGENOM" id="CLU_155187_0_0_11"/>
<accession>C0XV98</accession>
<name>C0XV98_CORLD</name>
<dbReference type="EMBL" id="ACHJ01000175">
    <property type="protein sequence ID" value="EEI15864.1"/>
    <property type="molecule type" value="Genomic_DNA"/>
</dbReference>
<proteinExistence type="predicted"/>
<protein>
    <submittedName>
        <fullName evidence="1">Uncharacterized protein</fullName>
    </submittedName>
</protein>
<evidence type="ECO:0000313" key="2">
    <source>
        <dbReference type="Proteomes" id="UP000006196"/>
    </source>
</evidence>
<organism evidence="1 2">
    <name type="scientific">Corynebacterium lipophiloflavum (strain ATCC 700352 / DSM 44291 / CCUG 37336 / JCM 10383 / DMMZ 1944)</name>
    <dbReference type="NCBI Taxonomy" id="525263"/>
    <lineage>
        <taxon>Bacteria</taxon>
        <taxon>Bacillati</taxon>
        <taxon>Actinomycetota</taxon>
        <taxon>Actinomycetes</taxon>
        <taxon>Mycobacteriales</taxon>
        <taxon>Corynebacteriaceae</taxon>
        <taxon>Corynebacterium</taxon>
    </lineage>
</organism>
<dbReference type="Proteomes" id="UP000006196">
    <property type="component" value="Unassembled WGS sequence"/>
</dbReference>
<keyword evidence="2" id="KW-1185">Reference proteome</keyword>
<reference evidence="1" key="1">
    <citation type="submission" date="2009-01" db="EMBL/GenBank/DDBJ databases">
        <authorList>
            <person name="Qin X."/>
            <person name="Bachman B."/>
            <person name="Battles P."/>
            <person name="Bell A."/>
            <person name="Bess C."/>
            <person name="Bickham C."/>
            <person name="Chaboub L."/>
            <person name="Chen D."/>
            <person name="Coyle M."/>
            <person name="Deiros D.R."/>
            <person name="Dinh H."/>
            <person name="Forbes L."/>
            <person name="Fowler G."/>
            <person name="Francisco L."/>
            <person name="Fu Q."/>
            <person name="Gubbala S."/>
            <person name="Hale W."/>
            <person name="Han Y."/>
            <person name="Hemphill L."/>
            <person name="Highlander S.K."/>
            <person name="Hirani K."/>
            <person name="Hogues M."/>
            <person name="Jackson L."/>
            <person name="Jakkamsetti A."/>
            <person name="Javaid M."/>
            <person name="Jiang H."/>
            <person name="Korchina V."/>
            <person name="Kovar C."/>
            <person name="Lara F."/>
            <person name="Lee S."/>
            <person name="Mata R."/>
            <person name="Mathew T."/>
            <person name="Moen C."/>
            <person name="Morales K."/>
            <person name="Munidasa M."/>
            <person name="Nazareth L."/>
            <person name="Ngo R."/>
            <person name="Nguyen L."/>
            <person name="Okwuonu G."/>
            <person name="Ongeri F."/>
            <person name="Patil S."/>
            <person name="Petrosino J."/>
            <person name="Pham C."/>
            <person name="Pham P."/>
            <person name="Pu L.-L."/>
            <person name="Puazo M."/>
            <person name="Raj R."/>
            <person name="Reid J."/>
            <person name="Rouhana J."/>
            <person name="Saada N."/>
            <person name="Shang Y."/>
            <person name="Simmons D."/>
            <person name="Thornton R."/>
            <person name="Warren J."/>
            <person name="Weissenberger G."/>
            <person name="Zhang J."/>
            <person name="Zhang L."/>
            <person name="Zhou C."/>
            <person name="Zhu D."/>
            <person name="Muzny D."/>
            <person name="Worley K."/>
            <person name="Gibbs R."/>
        </authorList>
    </citation>
    <scope>NUCLEOTIDE SEQUENCE [LARGE SCALE GENOMIC DNA]</scope>
    <source>
        <strain evidence="1">DSM 44291</strain>
    </source>
</reference>
<gene>
    <name evidence="1" type="ORF">HMPREF0298_2368</name>
</gene>
<evidence type="ECO:0000313" key="1">
    <source>
        <dbReference type="EMBL" id="EEI15864.1"/>
    </source>
</evidence>
<comment type="caution">
    <text evidence="1">The sequence shown here is derived from an EMBL/GenBank/DDBJ whole genome shotgun (WGS) entry which is preliminary data.</text>
</comment>
<dbReference type="AlphaFoldDB" id="C0XV98"/>